<dbReference type="NCBIfam" id="NF004760">
    <property type="entry name" value="PRK06091.1"/>
    <property type="match status" value="1"/>
</dbReference>
<dbReference type="EMBL" id="JXLC01000036">
    <property type="protein sequence ID" value="OJG85640.1"/>
    <property type="molecule type" value="Genomic_DNA"/>
</dbReference>
<dbReference type="Gene3D" id="3.40.50.720">
    <property type="entry name" value="NAD(P)-binding Rossmann-like Domain"/>
    <property type="match status" value="1"/>
</dbReference>
<dbReference type="InterPro" id="IPR005811">
    <property type="entry name" value="SUCC_ACL_C"/>
</dbReference>
<protein>
    <recommendedName>
        <fullName evidence="7">Acyl-CoA synthetase FdrA</fullName>
    </recommendedName>
</protein>
<dbReference type="Gene3D" id="3.40.50.261">
    <property type="entry name" value="Succinyl-CoA synthetase domains"/>
    <property type="match status" value="2"/>
</dbReference>
<gene>
    <name evidence="3" type="ORF">ATZ33_08470</name>
    <name evidence="4" type="ORF">RV15_GL002516</name>
</gene>
<evidence type="ECO:0008006" key="7">
    <source>
        <dbReference type="Google" id="ProtNLM"/>
    </source>
</evidence>
<evidence type="ECO:0000259" key="1">
    <source>
        <dbReference type="Pfam" id="PF00549"/>
    </source>
</evidence>
<evidence type="ECO:0000313" key="5">
    <source>
        <dbReference type="Proteomes" id="UP000065511"/>
    </source>
</evidence>
<feature type="domain" description="CoA-binding" evidence="2">
    <location>
        <begin position="191"/>
        <end position="285"/>
    </location>
</feature>
<evidence type="ECO:0000313" key="3">
    <source>
        <dbReference type="EMBL" id="ALS01397.1"/>
    </source>
</evidence>
<evidence type="ECO:0000313" key="6">
    <source>
        <dbReference type="Proteomes" id="UP000183039"/>
    </source>
</evidence>
<dbReference type="Pfam" id="PF00549">
    <property type="entry name" value="Ligase_CoA"/>
    <property type="match status" value="1"/>
</dbReference>
<dbReference type="GO" id="GO:0006099">
    <property type="term" value="P:tricarboxylic acid cycle"/>
    <property type="evidence" value="ECO:0007669"/>
    <property type="project" value="TreeGrafter"/>
</dbReference>
<dbReference type="PANTHER" id="PTHR11117:SF24">
    <property type="entry name" value="PROTEIN FDRA"/>
    <property type="match status" value="1"/>
</dbReference>
<name>A0A0S3KAZ4_9ENTE</name>
<feature type="domain" description="ATP-citrate synthase/succinyl-CoA ligase C-terminal" evidence="1">
    <location>
        <begin position="342"/>
        <end position="498"/>
    </location>
</feature>
<reference evidence="3 5" key="2">
    <citation type="submission" date="2015-12" db="EMBL/GenBank/DDBJ databases">
        <authorList>
            <person name="Lauer A."/>
            <person name="Humrighouse B."/>
            <person name="Loparev V."/>
            <person name="Shewmaker P.L."/>
            <person name="Whitney A.M."/>
            <person name="McLaughlin R.W."/>
        </authorList>
    </citation>
    <scope>NUCLEOTIDE SEQUENCE [LARGE SCALE GENOMIC DNA]</scope>
    <source>
        <strain evidence="3 5">LMG 23085</strain>
    </source>
</reference>
<dbReference type="OrthoDB" id="6193532at2"/>
<dbReference type="GO" id="GO:0004776">
    <property type="term" value="F:succinate-CoA ligase (GDP-forming) activity"/>
    <property type="evidence" value="ECO:0007669"/>
    <property type="project" value="TreeGrafter"/>
</dbReference>
<dbReference type="EMBL" id="CP013614">
    <property type="protein sequence ID" value="ALS01397.1"/>
    <property type="molecule type" value="Genomic_DNA"/>
</dbReference>
<dbReference type="InterPro" id="IPR016102">
    <property type="entry name" value="Succinyl-CoA_synth-like"/>
</dbReference>
<evidence type="ECO:0000259" key="2">
    <source>
        <dbReference type="Pfam" id="PF02629"/>
    </source>
</evidence>
<dbReference type="RefSeq" id="WP_071879238.1">
    <property type="nucleotide sequence ID" value="NZ_JXLC01000036.1"/>
</dbReference>
<accession>A0A0S3KAZ4</accession>
<dbReference type="InterPro" id="IPR003781">
    <property type="entry name" value="CoA-bd"/>
</dbReference>
<dbReference type="Proteomes" id="UP000183039">
    <property type="component" value="Unassembled WGS sequence"/>
</dbReference>
<dbReference type="PANTHER" id="PTHR11117">
    <property type="entry name" value="SUCCINYL-COA LIGASE SUBUNIT ALPHA"/>
    <property type="match status" value="1"/>
</dbReference>
<dbReference type="KEGG" id="ess:ATZ33_08470"/>
<dbReference type="Proteomes" id="UP000065511">
    <property type="component" value="Chromosome"/>
</dbReference>
<dbReference type="AlphaFoldDB" id="A0A0S3KAZ4"/>
<dbReference type="GO" id="GO:0009361">
    <property type="term" value="C:succinate-CoA ligase complex (ADP-forming)"/>
    <property type="evidence" value="ECO:0007669"/>
    <property type="project" value="TreeGrafter"/>
</dbReference>
<organism evidence="4 6">
    <name type="scientific">Enterococcus silesiacus</name>
    <dbReference type="NCBI Taxonomy" id="332949"/>
    <lineage>
        <taxon>Bacteria</taxon>
        <taxon>Bacillati</taxon>
        <taxon>Bacillota</taxon>
        <taxon>Bacilli</taxon>
        <taxon>Lactobacillales</taxon>
        <taxon>Enterococcaceae</taxon>
        <taxon>Enterococcus</taxon>
    </lineage>
</organism>
<reference evidence="4 6" key="1">
    <citation type="submission" date="2014-12" db="EMBL/GenBank/DDBJ databases">
        <title>Draft genome sequences of 29 type strains of Enterococci.</title>
        <authorList>
            <person name="Zhong Z."/>
            <person name="Sun Z."/>
            <person name="Liu W."/>
            <person name="Zhang W."/>
            <person name="Zhang H."/>
        </authorList>
    </citation>
    <scope>NUCLEOTIDE SEQUENCE [LARGE SCALE GENOMIC DNA]</scope>
    <source>
        <strain evidence="4 6">DSM 22801</strain>
    </source>
</reference>
<dbReference type="GO" id="GO:0005829">
    <property type="term" value="C:cytosol"/>
    <property type="evidence" value="ECO:0007669"/>
    <property type="project" value="TreeGrafter"/>
</dbReference>
<dbReference type="GO" id="GO:0004775">
    <property type="term" value="F:succinate-CoA ligase (ADP-forming) activity"/>
    <property type="evidence" value="ECO:0007669"/>
    <property type="project" value="TreeGrafter"/>
</dbReference>
<dbReference type="SUPFAM" id="SSF52210">
    <property type="entry name" value="Succinyl-CoA synthetase domains"/>
    <property type="match status" value="2"/>
</dbReference>
<dbReference type="Pfam" id="PF02629">
    <property type="entry name" value="CoA_binding"/>
    <property type="match status" value="1"/>
</dbReference>
<evidence type="ECO:0000313" key="4">
    <source>
        <dbReference type="EMBL" id="OJG85640.1"/>
    </source>
</evidence>
<proteinExistence type="predicted"/>
<sequence length="585" mass="62805">MLHTIIKANSYQDSIVLMLLTNKLNTIDGVHNVSVMMGTPANKDIFKTGGLYTDELEKASSNDMVIVLDIEDDSLIDQVLTEIDVFLEEQTKGGGDTLGEEVVKTWDKAFELGKDAGVVVFSIPGTHAALEIEKALDEGKHVFCFSDNVAIEDEKRLKEKAHDAGLLLMGPDCGTGIINGIPVAFTNAVRKGKIGVVGASGTGIQEVTTIIHKLGGGVTNAIGTGGRDLKAEIGGITLKDSIMTLEKDPNTEVVVVISKPPAPEVRDEVLNLLRSISKPAVTIFLGEKPASHEENLYRAYTLEEAAQTAVQLLNKENVQAVKETLTVPAHSFKPEQKYVKGLYSGGTLAYEAAMLIKEGLALTGDEHAPEGFILQNQGHEIIDLGDDVYTQGKPHPMIDPTKRKEMLEEAGKDPETAIILLDVVLGYGSHANMAQELAPTIKEIKAQAANDGRELFVIGTIVGTDEDPQNIHEQEAIMKEAGVILCDSNAQAVRLALAILDHPLTQTDKAIEATPAVTPVAIEPTEAMLALLTNQGFINVGLRSFSEAIINHGGKVVQYDWQPVAGGNITLQKALQFLNKVALAK</sequence>
<keyword evidence="5" id="KW-1185">Reference proteome</keyword>